<evidence type="ECO:0000313" key="7">
    <source>
        <dbReference type="Proteomes" id="UP000830158"/>
    </source>
</evidence>
<evidence type="ECO:0000256" key="4">
    <source>
        <dbReference type="ARBA" id="ARBA00022833"/>
    </source>
</evidence>
<sequence length="225" mass="23802">MNLADLAWPELGDRRLLAVPLGATEQHGPHLPYTVDTEIAAELCRRLGAARPEVVVAPALPYGSSGEHADFPGTLSIGQEATELLVVELVRSADAFAGVLLVSAHGGNAFPLRRAVAKLRYEGRNVRAWCPDGPADDTHAGRLETSVMLALRPEAVRTNRFEPGQTRPLPELIGRLRDEGVRGVSPNGVLGDPAGASAEAGRATLSRWTDALLEAAAALARDGIM</sequence>
<dbReference type="Gene3D" id="3.40.50.10310">
    <property type="entry name" value="Creatininase"/>
    <property type="match status" value="1"/>
</dbReference>
<dbReference type="InterPro" id="IPR003785">
    <property type="entry name" value="Creatininase/forma_Hydrolase"/>
</dbReference>
<keyword evidence="2" id="KW-0479">Metal-binding</keyword>
<dbReference type="EMBL" id="CP091196">
    <property type="protein sequence ID" value="UQS26275.1"/>
    <property type="molecule type" value="Genomic_DNA"/>
</dbReference>
<keyword evidence="7" id="KW-1185">Reference proteome</keyword>
<dbReference type="InterPro" id="IPR023871">
    <property type="entry name" value="MftE"/>
</dbReference>
<evidence type="ECO:0000256" key="2">
    <source>
        <dbReference type="ARBA" id="ARBA00022723"/>
    </source>
</evidence>
<protein>
    <submittedName>
        <fullName evidence="6">Mycofactocin biosynthesis peptidyl-dipeptidase MftE</fullName>
    </submittedName>
</protein>
<evidence type="ECO:0000313" key="6">
    <source>
        <dbReference type="EMBL" id="UQS26275.1"/>
    </source>
</evidence>
<comment type="similarity">
    <text evidence="5">Belongs to the creatininase superfamily.</text>
</comment>
<gene>
    <name evidence="6" type="primary">mftE</name>
    <name evidence="6" type="ORF">L1857_27405</name>
</gene>
<evidence type="ECO:0000256" key="3">
    <source>
        <dbReference type="ARBA" id="ARBA00022801"/>
    </source>
</evidence>
<dbReference type="Proteomes" id="UP000830158">
    <property type="component" value="Chromosome"/>
</dbReference>
<accession>A0ABY4P1N3</accession>
<dbReference type="Pfam" id="PF02633">
    <property type="entry name" value="Creatininase"/>
    <property type="match status" value="1"/>
</dbReference>
<dbReference type="InterPro" id="IPR024087">
    <property type="entry name" value="Creatininase-like_sf"/>
</dbReference>
<name>A0ABY4P1N3_9PSEU</name>
<dbReference type="SUPFAM" id="SSF102215">
    <property type="entry name" value="Creatininase"/>
    <property type="match status" value="1"/>
</dbReference>
<evidence type="ECO:0000256" key="1">
    <source>
        <dbReference type="ARBA" id="ARBA00001947"/>
    </source>
</evidence>
<dbReference type="NCBIfam" id="TIGR03964">
    <property type="entry name" value="mycofact_creat"/>
    <property type="match status" value="1"/>
</dbReference>
<proteinExistence type="inferred from homology"/>
<keyword evidence="3" id="KW-0378">Hydrolase</keyword>
<dbReference type="RefSeq" id="WP_249466677.1">
    <property type="nucleotide sequence ID" value="NZ_CP091196.1"/>
</dbReference>
<dbReference type="PANTHER" id="PTHR35005">
    <property type="entry name" value="3-DEHYDRO-SCYLLO-INOSOSE HYDROLASE"/>
    <property type="match status" value="1"/>
</dbReference>
<evidence type="ECO:0000256" key="5">
    <source>
        <dbReference type="ARBA" id="ARBA00024029"/>
    </source>
</evidence>
<dbReference type="PANTHER" id="PTHR35005:SF1">
    <property type="entry name" value="2-AMINO-5-FORMYLAMINO-6-RIBOSYLAMINOPYRIMIDIN-4(3H)-ONE 5'-MONOPHOSPHATE DEFORMYLASE"/>
    <property type="match status" value="1"/>
</dbReference>
<keyword evidence="4" id="KW-0862">Zinc</keyword>
<organism evidence="6 7">
    <name type="scientific">Amycolatopsis thermalba</name>
    <dbReference type="NCBI Taxonomy" id="944492"/>
    <lineage>
        <taxon>Bacteria</taxon>
        <taxon>Bacillati</taxon>
        <taxon>Actinomycetota</taxon>
        <taxon>Actinomycetes</taxon>
        <taxon>Pseudonocardiales</taxon>
        <taxon>Pseudonocardiaceae</taxon>
        <taxon>Amycolatopsis</taxon>
    </lineage>
</organism>
<reference evidence="6" key="1">
    <citation type="submission" date="2022-01" db="EMBL/GenBank/DDBJ databases">
        <title>PSI-footprinting approach for the identification of protein synthesis inhibitor producers.</title>
        <authorList>
            <person name="Handel F."/>
            <person name="Kulik A."/>
            <person name="Wex K.W."/>
            <person name="Berscheid A."/>
            <person name="Saur J.S."/>
            <person name="Winkler A."/>
            <person name="Wibberg D."/>
            <person name="Kalinowski J."/>
            <person name="Broetz-Oesterhelt H."/>
            <person name="Mast Y."/>
        </authorList>
    </citation>
    <scope>NUCLEOTIDE SEQUENCE</scope>
    <source>
        <strain evidence="6">KNN 49.3e</strain>
    </source>
</reference>
<comment type="cofactor">
    <cofactor evidence="1">
        <name>Zn(2+)</name>
        <dbReference type="ChEBI" id="CHEBI:29105"/>
    </cofactor>
</comment>